<dbReference type="PANTHER" id="PTHR43711:SF1">
    <property type="entry name" value="HISTIDINE KINASE 1"/>
    <property type="match status" value="1"/>
</dbReference>
<dbReference type="InterPro" id="IPR036890">
    <property type="entry name" value="HATPase_C_sf"/>
</dbReference>
<dbReference type="SUPFAM" id="SSF47384">
    <property type="entry name" value="Homodimeric domain of signal transducing histidine kinase"/>
    <property type="match status" value="1"/>
</dbReference>
<evidence type="ECO:0000256" key="7">
    <source>
        <dbReference type="SAM" id="Coils"/>
    </source>
</evidence>
<comment type="caution">
    <text evidence="10">The sequence shown here is derived from an EMBL/GenBank/DDBJ whole genome shotgun (WGS) entry which is preliminary data.</text>
</comment>
<dbReference type="PROSITE" id="PS50109">
    <property type="entry name" value="HIS_KIN"/>
    <property type="match status" value="1"/>
</dbReference>
<evidence type="ECO:0000259" key="9">
    <source>
        <dbReference type="PROSITE" id="PS50109"/>
    </source>
</evidence>
<keyword evidence="3" id="KW-0597">Phosphoprotein</keyword>
<keyword evidence="5 10" id="KW-0418">Kinase</keyword>
<dbReference type="Proteomes" id="UP000824028">
    <property type="component" value="Unassembled WGS sequence"/>
</dbReference>
<feature type="coiled-coil region" evidence="7">
    <location>
        <begin position="334"/>
        <end position="389"/>
    </location>
</feature>
<dbReference type="Pfam" id="PF02518">
    <property type="entry name" value="HATPase_c"/>
    <property type="match status" value="1"/>
</dbReference>
<keyword evidence="7" id="KW-0175">Coiled coil</keyword>
<proteinExistence type="predicted"/>
<evidence type="ECO:0000256" key="3">
    <source>
        <dbReference type="ARBA" id="ARBA00022553"/>
    </source>
</evidence>
<evidence type="ECO:0000256" key="6">
    <source>
        <dbReference type="ARBA" id="ARBA00023012"/>
    </source>
</evidence>
<dbReference type="InterPro" id="IPR019734">
    <property type="entry name" value="TPR_rpt"/>
</dbReference>
<keyword evidence="6" id="KW-0902">Two-component regulatory system</keyword>
<evidence type="ECO:0000256" key="5">
    <source>
        <dbReference type="ARBA" id="ARBA00022777"/>
    </source>
</evidence>
<evidence type="ECO:0000256" key="4">
    <source>
        <dbReference type="ARBA" id="ARBA00022679"/>
    </source>
</evidence>
<dbReference type="InterPro" id="IPR004358">
    <property type="entry name" value="Sig_transdc_His_kin-like_C"/>
</dbReference>
<evidence type="ECO:0000313" key="11">
    <source>
        <dbReference type="Proteomes" id="UP000824028"/>
    </source>
</evidence>
<evidence type="ECO:0000256" key="8">
    <source>
        <dbReference type="SAM" id="Phobius"/>
    </source>
</evidence>
<dbReference type="EC" id="2.7.13.3" evidence="2"/>
<comment type="catalytic activity">
    <reaction evidence="1">
        <text>ATP + protein L-histidine = ADP + protein N-phospho-L-histidine.</text>
        <dbReference type="EC" id="2.7.13.3"/>
    </reaction>
</comment>
<dbReference type="InterPro" id="IPR036097">
    <property type="entry name" value="HisK_dim/P_sf"/>
</dbReference>
<dbReference type="SMART" id="SM00028">
    <property type="entry name" value="TPR"/>
    <property type="match status" value="2"/>
</dbReference>
<dbReference type="PRINTS" id="PR00344">
    <property type="entry name" value="BCTRLSENSOR"/>
</dbReference>
<gene>
    <name evidence="10" type="ORF">H9814_04810</name>
</gene>
<keyword evidence="8" id="KW-1133">Transmembrane helix</keyword>
<evidence type="ECO:0000256" key="1">
    <source>
        <dbReference type="ARBA" id="ARBA00000085"/>
    </source>
</evidence>
<organism evidence="10 11">
    <name type="scientific">Candidatus Bacteroides merdigallinarum</name>
    <dbReference type="NCBI Taxonomy" id="2838473"/>
    <lineage>
        <taxon>Bacteria</taxon>
        <taxon>Pseudomonadati</taxon>
        <taxon>Bacteroidota</taxon>
        <taxon>Bacteroidia</taxon>
        <taxon>Bacteroidales</taxon>
        <taxon>Bacteroidaceae</taxon>
        <taxon>Bacteroides</taxon>
    </lineage>
</organism>
<evidence type="ECO:0000256" key="2">
    <source>
        <dbReference type="ARBA" id="ARBA00012438"/>
    </source>
</evidence>
<dbReference type="GO" id="GO:0000155">
    <property type="term" value="F:phosphorelay sensor kinase activity"/>
    <property type="evidence" value="ECO:0007669"/>
    <property type="project" value="InterPro"/>
</dbReference>
<feature type="transmembrane region" description="Helical" evidence="8">
    <location>
        <begin position="413"/>
        <end position="434"/>
    </location>
</feature>
<dbReference type="Pfam" id="PF13424">
    <property type="entry name" value="TPR_12"/>
    <property type="match status" value="1"/>
</dbReference>
<reference evidence="10" key="1">
    <citation type="journal article" date="2021" name="PeerJ">
        <title>Extensive microbial diversity within the chicken gut microbiome revealed by metagenomics and culture.</title>
        <authorList>
            <person name="Gilroy R."/>
            <person name="Ravi A."/>
            <person name="Getino M."/>
            <person name="Pursley I."/>
            <person name="Horton D.L."/>
            <person name="Alikhan N.F."/>
            <person name="Baker D."/>
            <person name="Gharbi K."/>
            <person name="Hall N."/>
            <person name="Watson M."/>
            <person name="Adriaenssens E.M."/>
            <person name="Foster-Nyarko E."/>
            <person name="Jarju S."/>
            <person name="Secka A."/>
            <person name="Antonio M."/>
            <person name="Oren A."/>
            <person name="Chaudhuri R.R."/>
            <person name="La Ragione R."/>
            <person name="Hildebrand F."/>
            <person name="Pallen M.J."/>
        </authorList>
    </citation>
    <scope>NUCLEOTIDE SEQUENCE</scope>
    <source>
        <strain evidence="10">ChiHjej9B8-1298</strain>
    </source>
</reference>
<dbReference type="SUPFAM" id="SSF55874">
    <property type="entry name" value="ATPase domain of HSP90 chaperone/DNA topoisomerase II/histidine kinase"/>
    <property type="match status" value="1"/>
</dbReference>
<keyword evidence="4" id="KW-0808">Transferase</keyword>
<dbReference type="InterPro" id="IPR005467">
    <property type="entry name" value="His_kinase_dom"/>
</dbReference>
<dbReference type="PANTHER" id="PTHR43711">
    <property type="entry name" value="TWO-COMPONENT HISTIDINE KINASE"/>
    <property type="match status" value="1"/>
</dbReference>
<feature type="domain" description="Histidine kinase" evidence="9">
    <location>
        <begin position="471"/>
        <end position="687"/>
    </location>
</feature>
<dbReference type="SUPFAM" id="SSF48452">
    <property type="entry name" value="TPR-like"/>
    <property type="match status" value="1"/>
</dbReference>
<keyword evidence="8" id="KW-0472">Membrane</keyword>
<dbReference type="EMBL" id="DXBX01000033">
    <property type="protein sequence ID" value="HIZ32854.1"/>
    <property type="molecule type" value="Genomic_DNA"/>
</dbReference>
<keyword evidence="8" id="KW-0812">Transmembrane</keyword>
<reference evidence="10" key="2">
    <citation type="submission" date="2021-04" db="EMBL/GenBank/DDBJ databases">
        <authorList>
            <person name="Gilroy R."/>
        </authorList>
    </citation>
    <scope>NUCLEOTIDE SEQUENCE</scope>
    <source>
        <strain evidence="10">ChiHjej9B8-1298</strain>
    </source>
</reference>
<dbReference type="SMART" id="SM00388">
    <property type="entry name" value="HisKA"/>
    <property type="match status" value="1"/>
</dbReference>
<dbReference type="Gene3D" id="1.10.287.130">
    <property type="match status" value="1"/>
</dbReference>
<dbReference type="Gene3D" id="1.25.40.10">
    <property type="entry name" value="Tetratricopeptide repeat domain"/>
    <property type="match status" value="1"/>
</dbReference>
<name>A0A9D2E8C2_9BACE</name>
<dbReference type="InterPro" id="IPR003594">
    <property type="entry name" value="HATPase_dom"/>
</dbReference>
<accession>A0A9D2E8C2</accession>
<dbReference type="Gene3D" id="3.30.565.10">
    <property type="entry name" value="Histidine kinase-like ATPase, C-terminal domain"/>
    <property type="match status" value="1"/>
</dbReference>
<sequence>MGLFLWAGIQFPVRAQNNPFKIHDSIYVVYRELQKNVASPDVLEKADALAERARALGDKKGECVALTLSVTHNFYGKDSLMLVKSVQRLQKVARENGYLQYYYYASSDYIFWLLNHNHSLKALHVAERMQRQADQDKNDYGIYSCLKAQGYIYYARGDYDSAIRYHEETLKFQLAYLPEQDASLSYGRLAKMYRQTKQYDKAMAYAEKGIQVAKLHSNRKAVMLEKCLTLFEMGREDEFMTYYAQCQEEMARTGKVTNNILKILDTYVCIIQGDYETAKKHAGGYYKLQCLIAERSGDYKSAYEYSQKLAELSDSVVRLVQTSDLAELSVQLSNERMSRKAQALEAENIALTLSNTRLQLEQAKAETELEKTNAENSALALKNRTLELDRVNAEILRQQDVLEEQRLISRNRYILFGILTIFLVVFICMLCFYLHRRRLMVNQLQKKNQELAVASEQAEASSRMKTEFIHNMSHEIRTPLNAIVGFSQLLATSDADFSEGEKNEFSHIILHNSELLTTLVNDILDLAGLESEKYVAHIAPCRCNDACRTAMDAVRHRVTEDVELRFLTEVPDDYTLNTDEQRLKQVLINFLTNAVKFTQTGEIVVGCSLSEKPGNIVFSVADTGPGVPSDKVDIIFNQFTKVDLFKQGTGLGLNICQNIAKILNGEVAYDRTYTKGARFLFILPIEGGKA</sequence>
<dbReference type="InterPro" id="IPR011990">
    <property type="entry name" value="TPR-like_helical_dom_sf"/>
</dbReference>
<dbReference type="InterPro" id="IPR050736">
    <property type="entry name" value="Sensor_HK_Regulatory"/>
</dbReference>
<dbReference type="Pfam" id="PF00512">
    <property type="entry name" value="HisKA"/>
    <property type="match status" value="1"/>
</dbReference>
<evidence type="ECO:0000313" key="10">
    <source>
        <dbReference type="EMBL" id="HIZ32854.1"/>
    </source>
</evidence>
<dbReference type="InterPro" id="IPR003661">
    <property type="entry name" value="HisK_dim/P_dom"/>
</dbReference>
<dbReference type="SMART" id="SM00387">
    <property type="entry name" value="HATPase_c"/>
    <property type="match status" value="1"/>
</dbReference>
<dbReference type="AlphaFoldDB" id="A0A9D2E8C2"/>
<protein>
    <recommendedName>
        <fullName evidence="2">histidine kinase</fullName>
        <ecNumber evidence="2">2.7.13.3</ecNumber>
    </recommendedName>
</protein>
<dbReference type="CDD" id="cd00082">
    <property type="entry name" value="HisKA"/>
    <property type="match status" value="1"/>
</dbReference>